<protein>
    <recommendedName>
        <fullName evidence="8">Mitochondrial import inner membrane translocase subunit TIM22</fullName>
    </recommendedName>
</protein>
<keyword evidence="5" id="KW-1133">Transmembrane helix</keyword>
<keyword evidence="4 8" id="KW-0999">Mitochondrion inner membrane</keyword>
<keyword evidence="7" id="KW-0472">Membrane</keyword>
<dbReference type="GO" id="GO:0042721">
    <property type="term" value="C:TIM22 mitochondrial import inner membrane insertion complex"/>
    <property type="evidence" value="ECO:0007669"/>
    <property type="project" value="UniProtKB-UniRule"/>
</dbReference>
<dbReference type="GO" id="GO:0045039">
    <property type="term" value="P:protein insertion into mitochondrial inner membrane"/>
    <property type="evidence" value="ECO:0007669"/>
    <property type="project" value="UniProtKB-UniRule"/>
</dbReference>
<evidence type="ECO:0000313" key="9">
    <source>
        <dbReference type="EMBL" id="KAJ8907954.1"/>
    </source>
</evidence>
<evidence type="ECO:0000256" key="1">
    <source>
        <dbReference type="ARBA" id="ARBA00004448"/>
    </source>
</evidence>
<keyword evidence="10" id="KW-1185">Reference proteome</keyword>
<name>A0AAV8UZD7_9RHOD</name>
<keyword evidence="8" id="KW-0811">Translocation</keyword>
<evidence type="ECO:0000256" key="7">
    <source>
        <dbReference type="ARBA" id="ARBA00023136"/>
    </source>
</evidence>
<reference evidence="9 10" key="1">
    <citation type="journal article" date="2023" name="Nat. Commun.">
        <title>Origin of minicircular mitochondrial genomes in red algae.</title>
        <authorList>
            <person name="Lee Y."/>
            <person name="Cho C.H."/>
            <person name="Lee Y.M."/>
            <person name="Park S.I."/>
            <person name="Yang J.H."/>
            <person name="West J.A."/>
            <person name="Bhattacharya D."/>
            <person name="Yoon H.S."/>
        </authorList>
    </citation>
    <scope>NUCLEOTIDE SEQUENCE [LARGE SCALE GENOMIC DNA]</scope>
    <source>
        <strain evidence="9 10">CCMP1338</strain>
        <tissue evidence="9">Whole cell</tissue>
    </source>
</reference>
<gene>
    <name evidence="9" type="ORF">NDN08_008057</name>
</gene>
<evidence type="ECO:0000256" key="4">
    <source>
        <dbReference type="ARBA" id="ARBA00022792"/>
    </source>
</evidence>
<organism evidence="9 10">
    <name type="scientific">Rhodosorus marinus</name>
    <dbReference type="NCBI Taxonomy" id="101924"/>
    <lineage>
        <taxon>Eukaryota</taxon>
        <taxon>Rhodophyta</taxon>
        <taxon>Stylonematophyceae</taxon>
        <taxon>Stylonematales</taxon>
        <taxon>Stylonemataceae</taxon>
        <taxon>Rhodosorus</taxon>
    </lineage>
</organism>
<evidence type="ECO:0000256" key="2">
    <source>
        <dbReference type="ARBA" id="ARBA00008444"/>
    </source>
</evidence>
<comment type="subcellular location">
    <subcellularLocation>
        <location evidence="1 8">Mitochondrion inner membrane</location>
        <topology evidence="1 8">Multi-pass membrane protein</topology>
    </subcellularLocation>
</comment>
<comment type="subunit">
    <text evidence="8">Component of the TIM22 complex.</text>
</comment>
<dbReference type="PANTHER" id="PTHR14110">
    <property type="entry name" value="MITOCHONDRIAL IMPORT INNER MEMBRANE TRANSLOCASE SUBUNIT TIM22"/>
    <property type="match status" value="1"/>
</dbReference>
<dbReference type="GO" id="GO:0030943">
    <property type="term" value="F:mitochondrion targeting sequence binding"/>
    <property type="evidence" value="ECO:0007669"/>
    <property type="project" value="TreeGrafter"/>
</dbReference>
<proteinExistence type="inferred from homology"/>
<keyword evidence="8" id="KW-0653">Protein transport</keyword>
<accession>A0AAV8UZD7</accession>
<evidence type="ECO:0000256" key="5">
    <source>
        <dbReference type="ARBA" id="ARBA00022989"/>
    </source>
</evidence>
<keyword evidence="3" id="KW-0812">Transmembrane</keyword>
<dbReference type="EMBL" id="JAMWBK010000002">
    <property type="protein sequence ID" value="KAJ8907954.1"/>
    <property type="molecule type" value="Genomic_DNA"/>
</dbReference>
<dbReference type="GO" id="GO:0008320">
    <property type="term" value="F:protein transmembrane transporter activity"/>
    <property type="evidence" value="ECO:0007669"/>
    <property type="project" value="UniProtKB-UniRule"/>
</dbReference>
<keyword evidence="8" id="KW-0813">Transport</keyword>
<keyword evidence="6 8" id="KW-0496">Mitochondrion</keyword>
<comment type="similarity">
    <text evidence="2 8">Belongs to the Tim17/Tim22/Tim23 family.</text>
</comment>
<evidence type="ECO:0000256" key="6">
    <source>
        <dbReference type="ARBA" id="ARBA00023128"/>
    </source>
</evidence>
<dbReference type="InterPro" id="IPR039175">
    <property type="entry name" value="TIM22"/>
</dbReference>
<evidence type="ECO:0000256" key="3">
    <source>
        <dbReference type="ARBA" id="ARBA00022692"/>
    </source>
</evidence>
<comment type="function">
    <text evidence="8">Essential core component of the TIM22 complex, a complex that mediates the import and insertion of multi-pass transmembrane proteins into the mitochondrial inner membrane. In the TIM22 complex, it constitutes the voltage-activated and signal-gated channel. Forms a twin-pore translocase that uses the membrane potential as external driving force in 2 voltage-dependent steps.</text>
</comment>
<evidence type="ECO:0000256" key="8">
    <source>
        <dbReference type="RuleBase" id="RU367038"/>
    </source>
</evidence>
<dbReference type="Proteomes" id="UP001157974">
    <property type="component" value="Unassembled WGS sequence"/>
</dbReference>
<comment type="caution">
    <text evidence="9">The sequence shown here is derived from an EMBL/GenBank/DDBJ whole genome shotgun (WGS) entry which is preliminary data.</text>
</comment>
<dbReference type="PANTHER" id="PTHR14110:SF0">
    <property type="entry name" value="MITOCHONDRIAL IMPORT INNER MEMBRANE TRANSLOCASE SUBUNIT TIM22"/>
    <property type="match status" value="1"/>
</dbReference>
<evidence type="ECO:0000313" key="10">
    <source>
        <dbReference type="Proteomes" id="UP001157974"/>
    </source>
</evidence>
<dbReference type="AlphaFoldDB" id="A0AAV8UZD7"/>
<dbReference type="Pfam" id="PF02466">
    <property type="entry name" value="Tim17"/>
    <property type="match status" value="1"/>
</dbReference>
<sequence length="179" mass="18194">MNQMNEAEASTSLDAGAPGVAGVPGAAVPGAGLSIETLTESCVFKSGLSAVAGAGLGVFFGLLFGGYSNAVDEAVDFKGSTRQKLSVGFRSAAKAMGSYARSFSAFGMVYSGSECAIEKIRAKHDIWNAVNAGCVTGATMASTPRSQIGARARASQMAVGCAGMAAFSAAIDYYIEFRE</sequence>